<protein>
    <recommendedName>
        <fullName evidence="6">SWIM-type domain-containing protein</fullName>
    </recommendedName>
</protein>
<evidence type="ECO:0000256" key="5">
    <source>
        <dbReference type="SAM" id="MobiDB-lite"/>
    </source>
</evidence>
<keyword evidence="8" id="KW-1185">Reference proteome</keyword>
<dbReference type="EMBL" id="CANTFM010002147">
    <property type="protein sequence ID" value="CAI5744563.1"/>
    <property type="molecule type" value="Genomic_DNA"/>
</dbReference>
<reference evidence="7" key="1">
    <citation type="submission" date="2022-12" db="EMBL/GenBank/DDBJ databases">
        <authorList>
            <person name="Webb A."/>
        </authorList>
    </citation>
    <scope>NUCLEOTIDE SEQUENCE</scope>
    <source>
        <strain evidence="7">Pd1</strain>
    </source>
</reference>
<evidence type="ECO:0000313" key="7">
    <source>
        <dbReference type="EMBL" id="CAI5744563.1"/>
    </source>
</evidence>
<accession>A0AAV0V7R0</accession>
<dbReference type="SMART" id="SM00575">
    <property type="entry name" value="ZnF_PMZ"/>
    <property type="match status" value="1"/>
</dbReference>
<keyword evidence="1" id="KW-0479">Metal-binding</keyword>
<organism evidence="7 8">
    <name type="scientific">Peronospora destructor</name>
    <dbReference type="NCBI Taxonomy" id="86335"/>
    <lineage>
        <taxon>Eukaryota</taxon>
        <taxon>Sar</taxon>
        <taxon>Stramenopiles</taxon>
        <taxon>Oomycota</taxon>
        <taxon>Peronosporomycetes</taxon>
        <taxon>Peronosporales</taxon>
        <taxon>Peronosporaceae</taxon>
        <taxon>Peronospora</taxon>
    </lineage>
</organism>
<evidence type="ECO:0000256" key="2">
    <source>
        <dbReference type="ARBA" id="ARBA00022771"/>
    </source>
</evidence>
<dbReference type="Proteomes" id="UP001162029">
    <property type="component" value="Unassembled WGS sequence"/>
</dbReference>
<dbReference type="PANTHER" id="PTHR31973:SF187">
    <property type="entry name" value="MUTATOR TRANSPOSASE MUDRA PROTEIN"/>
    <property type="match status" value="1"/>
</dbReference>
<feature type="region of interest" description="Disordered" evidence="5">
    <location>
        <begin position="1"/>
        <end position="33"/>
    </location>
</feature>
<evidence type="ECO:0000256" key="3">
    <source>
        <dbReference type="ARBA" id="ARBA00022833"/>
    </source>
</evidence>
<evidence type="ECO:0000313" key="8">
    <source>
        <dbReference type="Proteomes" id="UP001162029"/>
    </source>
</evidence>
<feature type="domain" description="SWIM-type" evidence="6">
    <location>
        <begin position="670"/>
        <end position="702"/>
    </location>
</feature>
<dbReference type="InterPro" id="IPR018289">
    <property type="entry name" value="MULE_transposase_dom"/>
</dbReference>
<dbReference type="InterPro" id="IPR007527">
    <property type="entry name" value="Znf_SWIM"/>
</dbReference>
<comment type="caution">
    <text evidence="7">The sequence shown here is derived from an EMBL/GenBank/DDBJ whole genome shotgun (WGS) entry which is preliminary data.</text>
</comment>
<dbReference type="Pfam" id="PF04434">
    <property type="entry name" value="SWIM"/>
    <property type="match status" value="1"/>
</dbReference>
<dbReference type="Pfam" id="PF10551">
    <property type="entry name" value="MULE"/>
    <property type="match status" value="1"/>
</dbReference>
<evidence type="ECO:0000256" key="4">
    <source>
        <dbReference type="PROSITE-ProRule" id="PRU00325"/>
    </source>
</evidence>
<name>A0AAV0V7R0_9STRA</name>
<feature type="compositionally biased region" description="Polar residues" evidence="5">
    <location>
        <begin position="1"/>
        <end position="12"/>
    </location>
</feature>
<dbReference type="AlphaFoldDB" id="A0AAV0V7R0"/>
<keyword evidence="3" id="KW-0862">Zinc</keyword>
<feature type="compositionally biased region" description="Basic residues" evidence="5">
    <location>
        <begin position="758"/>
        <end position="769"/>
    </location>
</feature>
<dbReference type="PROSITE" id="PS50966">
    <property type="entry name" value="ZF_SWIM"/>
    <property type="match status" value="1"/>
</dbReference>
<gene>
    <name evidence="7" type="ORF">PDE001_LOCUS9706</name>
</gene>
<sequence>MGDSLNRSSSFEEPQLLPRTKEGSQKEEDATLKPMCKSTTALPIASLFNRLDEADLQDAIQLGLLLEGLPISNDAAVPDFGVAYEKKGGNRMAGCGVDVFSSQRLLQARCKQFAMQRGFQLFVSGSSTRPNGGGNVKYRCKKLHGQQFFDSSTPVNQLQCPFYINGYGKNQQWKITRACFLHNHYKFIGCRTGSASNLIQLPIPPATIAPVNQEIPKTVSSTAIGMLQKQENEAIAAQETEIATTILPQRVKAQRNTTMSMKTLCRMVTDEVNKYPVSNLVMAKLDGKVIRRILLRQGHTINHMMSSRIKRHLQEERIAKVRTSFQKLHGYLKVVSEKNPGSHFRFEKRDDGAFKRALFIPNATLDAVQYCRKIVSLDHITHSEELPETALGKLDGDGNDDMMCGVYLKASIKDFNDEVITLALALVTEENELTWEWFLRELQSTQVTDWNEYTVIAGRAHGLQTAIQTVWPRASYHSCMRRVVEDEIMVNKKVIMTPEKKQSIFGLARSDSISEFDTLRTALVRTNEAAVAYLDELDRKNWVKYAFLEAFQRPTFNELTSDLSMALKSDELFSQHASTSHIKWFGEDPVCSSQPLDTYSQYFMKIAENFYERRQSVKLRPAHELVPLREEQLQQILQGSQRCESVPCTNGLYMVRYLGATQLNIPDSWRHVNLDRWECTCQDWQDQHFPCLHAIHAAELDRRRIDSLYDTRQNSIENYLNCYATLFTPWPVDASPIEPEVSVKTPLDFFFSQDGSGRRKPGPRPKNRKVSIASMLSR</sequence>
<proteinExistence type="predicted"/>
<keyword evidence="2 4" id="KW-0863">Zinc-finger</keyword>
<feature type="compositionally biased region" description="Basic and acidic residues" evidence="5">
    <location>
        <begin position="19"/>
        <end position="31"/>
    </location>
</feature>
<dbReference type="GO" id="GO:0008270">
    <property type="term" value="F:zinc ion binding"/>
    <property type="evidence" value="ECO:0007669"/>
    <property type="project" value="UniProtKB-KW"/>
</dbReference>
<dbReference type="PANTHER" id="PTHR31973">
    <property type="entry name" value="POLYPROTEIN, PUTATIVE-RELATED"/>
    <property type="match status" value="1"/>
</dbReference>
<feature type="region of interest" description="Disordered" evidence="5">
    <location>
        <begin position="752"/>
        <end position="778"/>
    </location>
</feature>
<evidence type="ECO:0000259" key="6">
    <source>
        <dbReference type="PROSITE" id="PS50966"/>
    </source>
</evidence>
<evidence type="ECO:0000256" key="1">
    <source>
        <dbReference type="ARBA" id="ARBA00022723"/>
    </source>
</evidence>
<dbReference type="InterPro" id="IPR006564">
    <property type="entry name" value="Znf_PMZ"/>
</dbReference>